<accession>A0A1I7Y3K6</accession>
<dbReference type="WBParaSite" id="L893_g12380.t1">
    <property type="protein sequence ID" value="L893_g12380.t1"/>
    <property type="gene ID" value="L893_g12380"/>
</dbReference>
<evidence type="ECO:0000313" key="3">
    <source>
        <dbReference type="WBParaSite" id="L893_g12380.t1"/>
    </source>
</evidence>
<evidence type="ECO:0000313" key="2">
    <source>
        <dbReference type="Proteomes" id="UP000095287"/>
    </source>
</evidence>
<dbReference type="AlphaFoldDB" id="A0A1I7Y3K6"/>
<name>A0A1I7Y3K6_9BILA</name>
<proteinExistence type="predicted"/>
<feature type="region of interest" description="Disordered" evidence="1">
    <location>
        <begin position="1"/>
        <end position="21"/>
    </location>
</feature>
<reference evidence="3" key="1">
    <citation type="submission" date="2016-11" db="UniProtKB">
        <authorList>
            <consortium name="WormBaseParasite"/>
        </authorList>
    </citation>
    <scope>IDENTIFICATION</scope>
</reference>
<feature type="compositionally biased region" description="Basic and acidic residues" evidence="1">
    <location>
        <begin position="12"/>
        <end position="21"/>
    </location>
</feature>
<keyword evidence="2" id="KW-1185">Reference proteome</keyword>
<organism evidence="2 3">
    <name type="scientific">Steinernema glaseri</name>
    <dbReference type="NCBI Taxonomy" id="37863"/>
    <lineage>
        <taxon>Eukaryota</taxon>
        <taxon>Metazoa</taxon>
        <taxon>Ecdysozoa</taxon>
        <taxon>Nematoda</taxon>
        <taxon>Chromadorea</taxon>
        <taxon>Rhabditida</taxon>
        <taxon>Tylenchina</taxon>
        <taxon>Panagrolaimomorpha</taxon>
        <taxon>Strongyloidoidea</taxon>
        <taxon>Steinernematidae</taxon>
        <taxon>Steinernema</taxon>
    </lineage>
</organism>
<sequence>MEVRHGHPQNLRSDRPKEDWKEGCSESDFWTKFQALTSDRVESARLRWKLATEGHAERRQKLVTLDSNSRLSHS</sequence>
<dbReference type="Proteomes" id="UP000095287">
    <property type="component" value="Unplaced"/>
</dbReference>
<protein>
    <submittedName>
        <fullName evidence="3">MADF domain-containing protein</fullName>
    </submittedName>
</protein>
<evidence type="ECO:0000256" key="1">
    <source>
        <dbReference type="SAM" id="MobiDB-lite"/>
    </source>
</evidence>